<protein>
    <submittedName>
        <fullName evidence="1">Uncharacterized protein</fullName>
    </submittedName>
</protein>
<dbReference type="AlphaFoldDB" id="A0A5C2HHX3"/>
<accession>A0A5C2HHX3</accession>
<reference evidence="1 2" key="2">
    <citation type="submission" date="2019-09" db="EMBL/GenBank/DDBJ databases">
        <title>Taxonomic note: a critical rebuttal of the proposed division of the genus Arcobacter into six genera, emended descriptions of Arcobacter anaerophilus and the genus Arcobacter, and an assessment of genus-level boundaries for Epsilonproteobacteria using in silico genomic comparator tools.</title>
        <authorList>
            <person name="On S.L.W."/>
            <person name="Miller W.G."/>
            <person name="Biggs P."/>
            <person name="Cornelius A."/>
            <person name="Vandamme P."/>
        </authorList>
    </citation>
    <scope>NUCLEOTIDE SEQUENCE [LARGE SCALE GENOMIC DNA]</scope>
    <source>
        <strain evidence="1 2">CCUG 56899</strain>
    </source>
</reference>
<organism evidence="1 2">
    <name type="scientific">Arcobacter porcinus</name>
    <dbReference type="NCBI Taxonomy" id="1935204"/>
    <lineage>
        <taxon>Bacteria</taxon>
        <taxon>Pseudomonadati</taxon>
        <taxon>Campylobacterota</taxon>
        <taxon>Epsilonproteobacteria</taxon>
        <taxon>Campylobacterales</taxon>
        <taxon>Arcobacteraceae</taxon>
        <taxon>Arcobacter</taxon>
    </lineage>
</organism>
<reference evidence="1 2" key="1">
    <citation type="submission" date="2019-09" db="EMBL/GenBank/DDBJ databases">
        <title>Complete genome sequencing of four Arcobacter species reveals a diverse suite of mobile elements.</title>
        <authorList>
            <person name="Miller W.G."/>
            <person name="Yee E."/>
            <person name="Bono J.L."/>
        </authorList>
    </citation>
    <scope>NUCLEOTIDE SEQUENCE [LARGE SCALE GENOMIC DNA]</scope>
    <source>
        <strain evidence="1 2">CCUG 56899</strain>
    </source>
</reference>
<dbReference type="RefSeq" id="WP_165596028.1">
    <property type="nucleotide sequence ID" value="NZ_CP036246.2"/>
</dbReference>
<dbReference type="Proteomes" id="UP000322644">
    <property type="component" value="Chromosome"/>
</dbReference>
<dbReference type="EMBL" id="CP036246">
    <property type="protein sequence ID" value="QEP40891.1"/>
    <property type="molecule type" value="Genomic_DNA"/>
</dbReference>
<evidence type="ECO:0000313" key="1">
    <source>
        <dbReference type="EMBL" id="QEP40891.1"/>
    </source>
</evidence>
<evidence type="ECO:0000313" key="2">
    <source>
        <dbReference type="Proteomes" id="UP000322644"/>
    </source>
</evidence>
<dbReference type="KEGG" id="apoc:APORC_1297"/>
<gene>
    <name evidence="1" type="ORF">APORC_1297</name>
</gene>
<proteinExistence type="predicted"/>
<sequence>MKKFTLKISFCNVHAHIISITTVEANELEEAKAKCFKKFSNRTINKIELLEIK</sequence>
<name>A0A5C2HHX3_9BACT</name>